<name>X0XZ71_9ZZZZ</name>
<organism evidence="2">
    <name type="scientific">marine sediment metagenome</name>
    <dbReference type="NCBI Taxonomy" id="412755"/>
    <lineage>
        <taxon>unclassified sequences</taxon>
        <taxon>metagenomes</taxon>
        <taxon>ecological metagenomes</taxon>
    </lineage>
</organism>
<gene>
    <name evidence="2" type="ORF">S01H1_75348</name>
</gene>
<dbReference type="AlphaFoldDB" id="X0XZ71"/>
<dbReference type="Pfam" id="PF22691">
    <property type="entry name" value="Thiolase_C_1"/>
    <property type="match status" value="1"/>
</dbReference>
<dbReference type="InterPro" id="IPR016039">
    <property type="entry name" value="Thiolase-like"/>
</dbReference>
<dbReference type="GO" id="GO:0016746">
    <property type="term" value="F:acyltransferase activity"/>
    <property type="evidence" value="ECO:0007669"/>
    <property type="project" value="InterPro"/>
</dbReference>
<dbReference type="EMBL" id="BARS01050475">
    <property type="protein sequence ID" value="GAG48784.1"/>
    <property type="molecule type" value="Genomic_DNA"/>
</dbReference>
<evidence type="ECO:0000313" key="2">
    <source>
        <dbReference type="EMBL" id="GAG48784.1"/>
    </source>
</evidence>
<evidence type="ECO:0000259" key="1">
    <source>
        <dbReference type="Pfam" id="PF22691"/>
    </source>
</evidence>
<sequence>GLNSPFHCPPQSVGGVALILASEDAARRITDRPVWLTGIHWAIDSYELGSKELSRLDALAGAAERAYRMAGISDPLRDLDVAELHDITPFHELMAYEALGLAPEGAGARLVEEGVTGVGGDLPVNPSGGVLCTNPYGASGLLRSAEAALQLRGEAGERQVPGAARALAHGMSAPSGAAARTDCVLVLEGG</sequence>
<protein>
    <recommendedName>
        <fullName evidence="1">Thiolase C-terminal domain-containing protein</fullName>
    </recommendedName>
</protein>
<dbReference type="PANTHER" id="PTHR42870:SF7">
    <property type="entry name" value="ACETYL-COA C-ACETYLTRANSFERASE (ACETOACETYL-COA THIOLASE) (ACAB-3)"/>
    <property type="match status" value="1"/>
</dbReference>
<comment type="caution">
    <text evidence="2">The sequence shown here is derived from an EMBL/GenBank/DDBJ whole genome shotgun (WGS) entry which is preliminary data.</text>
</comment>
<dbReference type="Gene3D" id="3.40.47.10">
    <property type="match status" value="1"/>
</dbReference>
<feature type="domain" description="Thiolase C-terminal" evidence="1">
    <location>
        <begin position="53"/>
        <end position="173"/>
    </location>
</feature>
<dbReference type="CDD" id="cd00829">
    <property type="entry name" value="SCP-x_thiolase"/>
    <property type="match status" value="1"/>
</dbReference>
<dbReference type="SUPFAM" id="SSF53901">
    <property type="entry name" value="Thiolase-like"/>
    <property type="match status" value="1"/>
</dbReference>
<dbReference type="PANTHER" id="PTHR42870">
    <property type="entry name" value="ACETYL-COA C-ACETYLTRANSFERASE"/>
    <property type="match status" value="1"/>
</dbReference>
<reference evidence="2" key="1">
    <citation type="journal article" date="2014" name="Front. Microbiol.">
        <title>High frequency of phylogenetically diverse reductive dehalogenase-homologous genes in deep subseafloor sedimentary metagenomes.</title>
        <authorList>
            <person name="Kawai M."/>
            <person name="Futagami T."/>
            <person name="Toyoda A."/>
            <person name="Takaki Y."/>
            <person name="Nishi S."/>
            <person name="Hori S."/>
            <person name="Arai W."/>
            <person name="Tsubouchi T."/>
            <person name="Morono Y."/>
            <person name="Uchiyama I."/>
            <person name="Ito T."/>
            <person name="Fujiyama A."/>
            <person name="Inagaki F."/>
            <person name="Takami H."/>
        </authorList>
    </citation>
    <scope>NUCLEOTIDE SEQUENCE</scope>
    <source>
        <strain evidence="2">Expedition CK06-06</strain>
    </source>
</reference>
<dbReference type="InterPro" id="IPR055140">
    <property type="entry name" value="Thiolase_C_2"/>
</dbReference>
<accession>X0XZ71</accession>
<proteinExistence type="predicted"/>
<feature type="non-terminal residue" evidence="2">
    <location>
        <position position="1"/>
    </location>
</feature>